<proteinExistence type="predicted"/>
<dbReference type="Proteomes" id="UP000278035">
    <property type="component" value="Chromosome"/>
</dbReference>
<name>A0A3G8LQT5_9GAMM</name>
<dbReference type="RefSeq" id="WP_124729514.1">
    <property type="nucleotide sequence ID" value="NZ_CBCSKC010000011.1"/>
</dbReference>
<organism evidence="1 2">
    <name type="scientific">Shewanella livingstonensis</name>
    <dbReference type="NCBI Taxonomy" id="150120"/>
    <lineage>
        <taxon>Bacteria</taxon>
        <taxon>Pseudomonadati</taxon>
        <taxon>Pseudomonadota</taxon>
        <taxon>Gammaproteobacteria</taxon>
        <taxon>Alteromonadales</taxon>
        <taxon>Shewanellaceae</taxon>
        <taxon>Shewanella</taxon>
    </lineage>
</organism>
<gene>
    <name evidence="1" type="ORF">EGC82_03445</name>
</gene>
<keyword evidence="2" id="KW-1185">Reference proteome</keyword>
<dbReference type="AlphaFoldDB" id="A0A3G8LQT5"/>
<sequence length="171" mass="18683">MGSRATPDTQAEIVAMIAAGYTLAAVSKHFDLSYHTVRSIQKRAGIKAGSMKQELIDKYQNALKVSLSSNAIREQASSLLMDDLALASKLRDKLHCLLDELPDKPTDTKQAVQIARALTGIASSLKLSNDTLRASFKFGDKPDVNEDLPELIVREMLEVEVLEVRTAKLGS</sequence>
<protein>
    <submittedName>
        <fullName evidence="1">Helix-turn-helix domain-containing protein</fullName>
    </submittedName>
</protein>
<dbReference type="EMBL" id="CP034015">
    <property type="protein sequence ID" value="AZG71899.1"/>
    <property type="molecule type" value="Genomic_DNA"/>
</dbReference>
<dbReference type="KEGG" id="slj:EGC82_03445"/>
<evidence type="ECO:0000313" key="1">
    <source>
        <dbReference type="EMBL" id="AZG71899.1"/>
    </source>
</evidence>
<evidence type="ECO:0000313" key="2">
    <source>
        <dbReference type="Proteomes" id="UP000278035"/>
    </source>
</evidence>
<reference evidence="2" key="1">
    <citation type="submission" date="2018-11" db="EMBL/GenBank/DDBJ databases">
        <title>Shewanella sp. M2.</title>
        <authorList>
            <person name="Hwang Y.J."/>
            <person name="Hwang C.Y."/>
        </authorList>
    </citation>
    <scope>NUCLEOTIDE SEQUENCE [LARGE SCALE GENOMIC DNA]</scope>
    <source>
        <strain evidence="2">LMG 19866</strain>
    </source>
</reference>
<accession>A0A3G8LQT5</accession>